<keyword evidence="1" id="KW-0880">Kelch repeat</keyword>
<dbReference type="InterPro" id="IPR015915">
    <property type="entry name" value="Kelch-typ_b-propeller"/>
</dbReference>
<sequence>MLERDTPEELPSDKLELKLFRKSPLGTRIDENCLSPLTTREILYQKRSQAKRMIKEKEELRSLANKSYTMEYSASPLRTVHMPFIKVSYKKNKKKNLDVNSSNSEVDEYLPTDDESHLFPEFCEVFWTRLDCVGWKPESSQQLSMVVVQNKVFLIGGISRSIIGDVNVFIPAYKRWEKIQTIGVESEPRFGHSTVEYKQKIYLFGGGTDFNAVHKLRECLNGVKVLNTENFEISNLKCSGSYITTRKQHCCAIVGKHMFIHGGMNQKNNLLDDASILNLEKSHWKLLSIKGLGPGYCGFHTAVTILHPSQKPASSIYKLPNLKKNQETHTGIYIFGGINRERKATNNLFLLKIGTKQLTWITPETKGTPPSPRFQHSMSYNEKLDILVIFGGRVDIVNTQHYTCFNDVFILRIQDWTWITIKVLGNVPTPRSGHASVSYGTKIYVFGGVGTSAYCSSNLYVLELNQKTARHLIEDEERRKAKELEVETMRTKRVEFQQEERKKGGFRNSE</sequence>
<keyword evidence="2" id="KW-0677">Repeat</keyword>
<accession>A0A1R2BH43</accession>
<dbReference type="OrthoDB" id="10251809at2759"/>
<evidence type="ECO:0000256" key="2">
    <source>
        <dbReference type="ARBA" id="ARBA00022737"/>
    </source>
</evidence>
<protein>
    <submittedName>
        <fullName evidence="3">Uncharacterized protein</fullName>
    </submittedName>
</protein>
<evidence type="ECO:0000256" key="1">
    <source>
        <dbReference type="ARBA" id="ARBA00022441"/>
    </source>
</evidence>
<organism evidence="3 4">
    <name type="scientific">Stentor coeruleus</name>
    <dbReference type="NCBI Taxonomy" id="5963"/>
    <lineage>
        <taxon>Eukaryota</taxon>
        <taxon>Sar</taxon>
        <taxon>Alveolata</taxon>
        <taxon>Ciliophora</taxon>
        <taxon>Postciliodesmatophora</taxon>
        <taxon>Heterotrichea</taxon>
        <taxon>Heterotrichida</taxon>
        <taxon>Stentoridae</taxon>
        <taxon>Stentor</taxon>
    </lineage>
</organism>
<comment type="caution">
    <text evidence="3">The sequence shown here is derived from an EMBL/GenBank/DDBJ whole genome shotgun (WGS) entry which is preliminary data.</text>
</comment>
<evidence type="ECO:0000313" key="3">
    <source>
        <dbReference type="EMBL" id="OMJ76096.1"/>
    </source>
</evidence>
<reference evidence="3 4" key="1">
    <citation type="submission" date="2016-11" db="EMBL/GenBank/DDBJ databases">
        <title>The macronuclear genome of Stentor coeruleus: a giant cell with tiny introns.</title>
        <authorList>
            <person name="Slabodnick M."/>
            <person name="Ruby J.G."/>
            <person name="Reiff S.B."/>
            <person name="Swart E.C."/>
            <person name="Gosai S."/>
            <person name="Prabakaran S."/>
            <person name="Witkowska E."/>
            <person name="Larue G.E."/>
            <person name="Fisher S."/>
            <person name="Freeman R.M."/>
            <person name="Gunawardena J."/>
            <person name="Chu W."/>
            <person name="Stover N.A."/>
            <person name="Gregory B.D."/>
            <person name="Nowacki M."/>
            <person name="Derisi J."/>
            <person name="Roy S.W."/>
            <person name="Marshall W.F."/>
            <person name="Sood P."/>
        </authorList>
    </citation>
    <scope>NUCLEOTIDE SEQUENCE [LARGE SCALE GENOMIC DNA]</scope>
    <source>
        <strain evidence="3">WM001</strain>
    </source>
</reference>
<dbReference type="EMBL" id="MPUH01000651">
    <property type="protein sequence ID" value="OMJ76096.1"/>
    <property type="molecule type" value="Genomic_DNA"/>
</dbReference>
<dbReference type="Pfam" id="PF24681">
    <property type="entry name" value="Kelch_KLHDC2_KLHL20_DRC7"/>
    <property type="match status" value="2"/>
</dbReference>
<dbReference type="Gene3D" id="2.120.10.80">
    <property type="entry name" value="Kelch-type beta propeller"/>
    <property type="match status" value="2"/>
</dbReference>
<dbReference type="PANTHER" id="PTHR46093:SF18">
    <property type="entry name" value="FIBRONECTIN TYPE-III DOMAIN-CONTAINING PROTEIN"/>
    <property type="match status" value="1"/>
</dbReference>
<dbReference type="PANTHER" id="PTHR46093">
    <property type="entry name" value="ACYL-COA-BINDING DOMAIN-CONTAINING PROTEIN 5"/>
    <property type="match status" value="1"/>
</dbReference>
<gene>
    <name evidence="3" type="ORF">SteCoe_24599</name>
</gene>
<dbReference type="Proteomes" id="UP000187209">
    <property type="component" value="Unassembled WGS sequence"/>
</dbReference>
<name>A0A1R2BH43_9CILI</name>
<keyword evidence="4" id="KW-1185">Reference proteome</keyword>
<proteinExistence type="predicted"/>
<dbReference type="SUPFAM" id="SSF117281">
    <property type="entry name" value="Kelch motif"/>
    <property type="match status" value="2"/>
</dbReference>
<dbReference type="AlphaFoldDB" id="A0A1R2BH43"/>
<evidence type="ECO:0000313" key="4">
    <source>
        <dbReference type="Proteomes" id="UP000187209"/>
    </source>
</evidence>